<keyword evidence="5" id="KW-1185">Reference proteome</keyword>
<protein>
    <recommendedName>
        <fullName evidence="1">DUF5675 domain-containing protein</fullName>
    </recommendedName>
</protein>
<dbReference type="GeneID" id="93098387"/>
<reference evidence="3 4" key="1">
    <citation type="submission" date="2018-08" db="EMBL/GenBank/DDBJ databases">
        <title>A genome reference for cultivated species of the human gut microbiota.</title>
        <authorList>
            <person name="Zou Y."/>
            <person name="Xue W."/>
            <person name="Luo G."/>
        </authorList>
    </citation>
    <scope>NUCLEOTIDE SEQUENCE [LARGE SCALE GENOMIC DNA]</scope>
    <source>
        <strain evidence="3 4">OF02-7</strain>
    </source>
</reference>
<proteinExistence type="predicted"/>
<accession>A0A413IMC4</accession>
<dbReference type="AlphaFoldDB" id="A0A413IMC4"/>
<organism evidence="3 4">
    <name type="scientific">Butyricimonas virosa</name>
    <dbReference type="NCBI Taxonomy" id="544645"/>
    <lineage>
        <taxon>Bacteria</taxon>
        <taxon>Pseudomonadati</taxon>
        <taxon>Bacteroidota</taxon>
        <taxon>Bacteroidia</taxon>
        <taxon>Bacteroidales</taxon>
        <taxon>Odoribacteraceae</taxon>
        <taxon>Butyricimonas</taxon>
    </lineage>
</organism>
<dbReference type="EMBL" id="CP069450">
    <property type="protein sequence ID" value="QRO48975.1"/>
    <property type="molecule type" value="Genomic_DNA"/>
</dbReference>
<dbReference type="RefSeq" id="WP_027202371.1">
    <property type="nucleotide sequence ID" value="NZ_CAJKXH010000066.1"/>
</dbReference>
<feature type="domain" description="DUF5675" evidence="1">
    <location>
        <begin position="4"/>
        <end position="120"/>
    </location>
</feature>
<evidence type="ECO:0000313" key="4">
    <source>
        <dbReference type="Proteomes" id="UP000286063"/>
    </source>
</evidence>
<name>A0A413IMC4_9BACT</name>
<dbReference type="Pfam" id="PF18925">
    <property type="entry name" value="DUF5675"/>
    <property type="match status" value="1"/>
</dbReference>
<gene>
    <name evidence="3" type="ORF">DXA50_11130</name>
    <name evidence="2" type="ORF">I6J59_13685</name>
</gene>
<evidence type="ECO:0000313" key="5">
    <source>
        <dbReference type="Proteomes" id="UP000654720"/>
    </source>
</evidence>
<dbReference type="OrthoDB" id="1036575at2"/>
<sequence>MMLELNRIAKKPLYTIGRLFVDRKYFCDTLEDCCRDLDKEEKVMNETAIPEGTYEVIVNVSAKFRRKLPLLLDVPHFSGIRIHRGNTDKDTSGCILVGENKQQGRVINSTGYELKLTEMIEKAMLSGEKIVIQVR</sequence>
<dbReference type="Proteomes" id="UP000286063">
    <property type="component" value="Unassembled WGS sequence"/>
</dbReference>
<reference evidence="2 5" key="2">
    <citation type="submission" date="2021-02" db="EMBL/GenBank/DDBJ databases">
        <title>FDA dAtabase for Regulatory Grade micrObial Sequences (FDA-ARGOS): Supporting development and validation of Infectious Disease Dx tests.</title>
        <authorList>
            <person name="Carlson P."/>
            <person name="Fischbach M."/>
            <person name="Hastie J."/>
            <person name="Bilen M."/>
            <person name="Cheng A."/>
            <person name="Tallon L."/>
            <person name="Sadzewicz L."/>
            <person name="Zhao X."/>
            <person name="Boylan J."/>
            <person name="Ott S."/>
            <person name="Bowen H."/>
            <person name="Vavikolanu K."/>
            <person name="Mehta A."/>
            <person name="Aluvathingal J."/>
            <person name="Nadendla S."/>
            <person name="Yan Y."/>
            <person name="Sichtig H."/>
        </authorList>
    </citation>
    <scope>NUCLEOTIDE SEQUENCE [LARGE SCALE GENOMIC DNA]</scope>
    <source>
        <strain evidence="2 5">FDAARGOS_1229</strain>
    </source>
</reference>
<evidence type="ECO:0000313" key="3">
    <source>
        <dbReference type="EMBL" id="RGY16704.1"/>
    </source>
</evidence>
<dbReference type="InterPro" id="IPR043732">
    <property type="entry name" value="DUF5675"/>
</dbReference>
<evidence type="ECO:0000313" key="2">
    <source>
        <dbReference type="EMBL" id="QRO48975.1"/>
    </source>
</evidence>
<evidence type="ECO:0000259" key="1">
    <source>
        <dbReference type="Pfam" id="PF18925"/>
    </source>
</evidence>
<dbReference type="Proteomes" id="UP000654720">
    <property type="component" value="Chromosome"/>
</dbReference>
<dbReference type="EMBL" id="QSCR01000018">
    <property type="protein sequence ID" value="RGY16704.1"/>
    <property type="molecule type" value="Genomic_DNA"/>
</dbReference>